<comment type="caution">
    <text evidence="2">The sequence shown here is derived from an EMBL/GenBank/DDBJ whole genome shotgun (WGS) entry which is preliminary data.</text>
</comment>
<proteinExistence type="predicted"/>
<accession>C0G748</accession>
<organism evidence="2 3">
    <name type="scientific">Brucella ceti str. Cudo</name>
    <dbReference type="NCBI Taxonomy" id="595497"/>
    <lineage>
        <taxon>Bacteria</taxon>
        <taxon>Pseudomonadati</taxon>
        <taxon>Pseudomonadota</taxon>
        <taxon>Alphaproteobacteria</taxon>
        <taxon>Hyphomicrobiales</taxon>
        <taxon>Brucellaceae</taxon>
        <taxon>Brucella/Ochrobactrum group</taxon>
        <taxon>Brucella</taxon>
    </lineage>
</organism>
<evidence type="ECO:0000313" key="2">
    <source>
        <dbReference type="EMBL" id="EEH14832.1"/>
    </source>
</evidence>
<dbReference type="EMBL" id="ACJD01000003">
    <property type="protein sequence ID" value="EEH14832.1"/>
    <property type="molecule type" value="Genomic_DNA"/>
</dbReference>
<dbReference type="AlphaFoldDB" id="C0G748"/>
<keyword evidence="1" id="KW-0472">Membrane</keyword>
<dbReference type="Proteomes" id="UP000003678">
    <property type="component" value="Unassembled WGS sequence"/>
</dbReference>
<evidence type="ECO:0008006" key="4">
    <source>
        <dbReference type="Google" id="ProtNLM"/>
    </source>
</evidence>
<sequence length="100" mass="10981">MPAKNTTLNIGISRRIRLPLLLAKISFGKMAGIEWLGNWSAWPSRVQRAYPMGETEMKLTRLVPIALVLCAFTLASCANTVRGVGRDVKSTAHAVQETVE</sequence>
<feature type="transmembrane region" description="Helical" evidence="1">
    <location>
        <begin position="21"/>
        <end position="42"/>
    </location>
</feature>
<protein>
    <recommendedName>
        <fullName evidence="4">Entericidin EcnAB</fullName>
    </recommendedName>
</protein>
<evidence type="ECO:0000256" key="1">
    <source>
        <dbReference type="SAM" id="Phobius"/>
    </source>
</evidence>
<keyword evidence="1" id="KW-1133">Transmembrane helix</keyword>
<reference evidence="2 3" key="1">
    <citation type="submission" date="2009-03" db="EMBL/GenBank/DDBJ databases">
        <authorList>
            <person name="Setubal J.C."/>
            <person name="Boyle S."/>
            <person name="Crasta O.R."/>
            <person name="Gillespie J.J."/>
            <person name="Kenyon R.W."/>
            <person name="Lu J."/>
            <person name="Mane S."/>
            <person name="Nagrani S."/>
            <person name="Shallom J.M."/>
            <person name="Shallom S."/>
            <person name="Shukla M."/>
            <person name="Snyder E.E."/>
            <person name="Sobral B.W."/>
            <person name="Wattam A.R."/>
            <person name="Will R."/>
            <person name="Williams K."/>
            <person name="Yoo H."/>
            <person name="Bruce D.H."/>
            <person name="Detter C."/>
            <person name="Munk C."/>
            <person name="Brettin T.S."/>
            <person name="Ficht T."/>
        </authorList>
    </citation>
    <scope>NUCLEOTIDE SEQUENCE [LARGE SCALE GENOMIC DNA]</scope>
    <source>
        <strain evidence="2 3">Cudo</strain>
    </source>
</reference>
<gene>
    <name evidence="2" type="ORF">BCETI_3000611</name>
</gene>
<name>C0G748_9HYPH</name>
<keyword evidence="1" id="KW-0812">Transmembrane</keyword>
<feature type="transmembrane region" description="Helical" evidence="1">
    <location>
        <begin position="62"/>
        <end position="81"/>
    </location>
</feature>
<evidence type="ECO:0000313" key="3">
    <source>
        <dbReference type="Proteomes" id="UP000003678"/>
    </source>
</evidence>